<evidence type="ECO:0000313" key="1">
    <source>
        <dbReference type="EMBL" id="MFC4403301.1"/>
    </source>
</evidence>
<comment type="caution">
    <text evidence="1">The sequence shown here is derived from an EMBL/GenBank/DDBJ whole genome shotgun (WGS) entry which is preliminary data.</text>
</comment>
<dbReference type="Proteomes" id="UP001595882">
    <property type="component" value="Unassembled WGS sequence"/>
</dbReference>
<dbReference type="EMBL" id="JBHSDT010000004">
    <property type="protein sequence ID" value="MFC4403301.1"/>
    <property type="molecule type" value="Genomic_DNA"/>
</dbReference>
<protein>
    <submittedName>
        <fullName evidence="1">Uncharacterized protein</fullName>
    </submittedName>
</protein>
<sequence>MDDKKLTELSKDVSSVSGYSDEEVFAAIKSISKLFREVGECLRSTFQTIFEIANGIAAKYGENKQNHKKANRTWVVPLNTTKPHQVIHRKPMIINARSRL</sequence>
<reference evidence="2" key="1">
    <citation type="journal article" date="2019" name="Int. J. Syst. Evol. Microbiol.">
        <title>The Global Catalogue of Microorganisms (GCM) 10K type strain sequencing project: providing services to taxonomists for standard genome sequencing and annotation.</title>
        <authorList>
            <consortium name="The Broad Institute Genomics Platform"/>
            <consortium name="The Broad Institute Genome Sequencing Center for Infectious Disease"/>
            <person name="Wu L."/>
            <person name="Ma J."/>
        </authorList>
    </citation>
    <scope>NUCLEOTIDE SEQUENCE [LARGE SCALE GENOMIC DNA]</scope>
    <source>
        <strain evidence="2">CCUG 37865</strain>
    </source>
</reference>
<accession>A0ABV8WY50</accession>
<evidence type="ECO:0000313" key="2">
    <source>
        <dbReference type="Proteomes" id="UP001595882"/>
    </source>
</evidence>
<organism evidence="1 2">
    <name type="scientific">Gracilibacillus xinjiangensis</name>
    <dbReference type="NCBI Taxonomy" id="1193282"/>
    <lineage>
        <taxon>Bacteria</taxon>
        <taxon>Bacillati</taxon>
        <taxon>Bacillota</taxon>
        <taxon>Bacilli</taxon>
        <taxon>Bacillales</taxon>
        <taxon>Bacillaceae</taxon>
        <taxon>Gracilibacillus</taxon>
    </lineage>
</organism>
<keyword evidence="2" id="KW-1185">Reference proteome</keyword>
<gene>
    <name evidence="1" type="ORF">ACFOY7_09445</name>
</gene>
<dbReference type="RefSeq" id="WP_390251703.1">
    <property type="nucleotide sequence ID" value="NZ_JBHSDT010000004.1"/>
</dbReference>
<name>A0ABV8WY50_9BACI</name>
<proteinExistence type="predicted"/>